<evidence type="ECO:0000313" key="2">
    <source>
        <dbReference type="Proteomes" id="UP001519287"/>
    </source>
</evidence>
<evidence type="ECO:0000313" key="1">
    <source>
        <dbReference type="EMBL" id="MBP1994800.1"/>
    </source>
</evidence>
<proteinExistence type="predicted"/>
<keyword evidence="2" id="KW-1185">Reference proteome</keyword>
<organism evidence="1 2">
    <name type="scientific">Paenibacillus eucommiae</name>
    <dbReference type="NCBI Taxonomy" id="1355755"/>
    <lineage>
        <taxon>Bacteria</taxon>
        <taxon>Bacillati</taxon>
        <taxon>Bacillota</taxon>
        <taxon>Bacilli</taxon>
        <taxon>Bacillales</taxon>
        <taxon>Paenibacillaceae</taxon>
        <taxon>Paenibacillus</taxon>
    </lineage>
</organism>
<accession>A0ABS4J4Q9</accession>
<dbReference type="RefSeq" id="WP_209976628.1">
    <property type="nucleotide sequence ID" value="NZ_JAGGLB010000028.1"/>
</dbReference>
<name>A0ABS4J4Q9_9BACL</name>
<comment type="caution">
    <text evidence="1">The sequence shown here is derived from an EMBL/GenBank/DDBJ whole genome shotgun (WGS) entry which is preliminary data.</text>
</comment>
<protein>
    <submittedName>
        <fullName evidence="1">tRNA pseudouridine-54 N-methylase</fullName>
    </submittedName>
</protein>
<gene>
    <name evidence="1" type="ORF">J2Z66_006440</name>
</gene>
<reference evidence="1 2" key="1">
    <citation type="submission" date="2021-03" db="EMBL/GenBank/DDBJ databases">
        <title>Genomic Encyclopedia of Type Strains, Phase IV (KMG-IV): sequencing the most valuable type-strain genomes for metagenomic binning, comparative biology and taxonomic classification.</title>
        <authorList>
            <person name="Goeker M."/>
        </authorList>
    </citation>
    <scope>NUCLEOTIDE SEQUENCE [LARGE SCALE GENOMIC DNA]</scope>
    <source>
        <strain evidence="1 2">DSM 26048</strain>
    </source>
</reference>
<sequence length="91" mass="10479">MKCIAVYTNNFEVFSDIYEQVLSTPLKENEEKEIDGVTVSEAGEVPQNYIDRMKAKPEVVVMKEKGRDITILQHRNVFEIFLPEKEKSAIS</sequence>
<dbReference type="Proteomes" id="UP001519287">
    <property type="component" value="Unassembled WGS sequence"/>
</dbReference>
<dbReference type="EMBL" id="JAGGLB010000028">
    <property type="protein sequence ID" value="MBP1994800.1"/>
    <property type="molecule type" value="Genomic_DNA"/>
</dbReference>